<name>A0A0F5Q2Y4_9HYPH</name>
<dbReference type="PANTHER" id="PTHR11786:SF0">
    <property type="entry name" value="ARYLAMINE N-ACETYLTRANSFERASE 4-RELATED"/>
    <property type="match status" value="1"/>
</dbReference>
<dbReference type="GO" id="GO:0016407">
    <property type="term" value="F:acetyltransferase activity"/>
    <property type="evidence" value="ECO:0007669"/>
    <property type="project" value="InterPro"/>
</dbReference>
<dbReference type="Pfam" id="PF00797">
    <property type="entry name" value="Acetyltransf_2"/>
    <property type="match status" value="1"/>
</dbReference>
<dbReference type="EMBL" id="FOMB01000018">
    <property type="protein sequence ID" value="SFD03187.1"/>
    <property type="molecule type" value="Genomic_DNA"/>
</dbReference>
<dbReference type="PRINTS" id="PR01543">
    <property type="entry name" value="ANATRNSFRASE"/>
</dbReference>
<dbReference type="Gene3D" id="2.40.128.150">
    <property type="entry name" value="Cysteine proteinases"/>
    <property type="match status" value="1"/>
</dbReference>
<organism evidence="4 6">
    <name type="scientific">Devosia psychrophila</name>
    <dbReference type="NCBI Taxonomy" id="728005"/>
    <lineage>
        <taxon>Bacteria</taxon>
        <taxon>Pseudomonadati</taxon>
        <taxon>Pseudomonadota</taxon>
        <taxon>Alphaproteobacteria</taxon>
        <taxon>Hyphomicrobiales</taxon>
        <taxon>Devosiaceae</taxon>
        <taxon>Devosia</taxon>
    </lineage>
</organism>
<keyword evidence="5" id="KW-1185">Reference proteome</keyword>
<evidence type="ECO:0000313" key="6">
    <source>
        <dbReference type="Proteomes" id="UP000182258"/>
    </source>
</evidence>
<dbReference type="RefSeq" id="WP_046169472.1">
    <property type="nucleotide sequence ID" value="NZ_FOMB01000018.1"/>
</dbReference>
<reference evidence="3 5" key="1">
    <citation type="submission" date="2015-03" db="EMBL/GenBank/DDBJ databases">
        <authorList>
            <person name="Lepp D."/>
            <person name="Hassan Y.I."/>
            <person name="Li X.-Z."/>
            <person name="Zhou T."/>
        </authorList>
    </citation>
    <scope>NUCLEOTIDE SEQUENCE [LARGE SCALE GENOMIC DNA]</scope>
    <source>
        <strain evidence="3 5">Cr7-05</strain>
    </source>
</reference>
<evidence type="ECO:0000256" key="2">
    <source>
        <dbReference type="RuleBase" id="RU003452"/>
    </source>
</evidence>
<protein>
    <submittedName>
        <fullName evidence="4">N-hydroxyarylamine O-acetyltransferase</fullName>
    </submittedName>
</protein>
<dbReference type="OrthoDB" id="7181050at2"/>
<evidence type="ECO:0000313" key="4">
    <source>
        <dbReference type="EMBL" id="SFD03187.1"/>
    </source>
</evidence>
<evidence type="ECO:0000313" key="5">
    <source>
        <dbReference type="Proteomes" id="UP000033519"/>
    </source>
</evidence>
<evidence type="ECO:0000313" key="3">
    <source>
        <dbReference type="EMBL" id="KKC34439.1"/>
    </source>
</evidence>
<reference evidence="4 6" key="2">
    <citation type="submission" date="2016-10" db="EMBL/GenBank/DDBJ databases">
        <authorList>
            <person name="de Groot N.N."/>
        </authorList>
    </citation>
    <scope>NUCLEOTIDE SEQUENCE [LARGE SCALE GENOMIC DNA]</scope>
    <source>
        <strain evidence="4 6">CGMCC 1.10210</strain>
    </source>
</reference>
<dbReference type="PANTHER" id="PTHR11786">
    <property type="entry name" value="N-HYDROXYARYLAMINE O-ACETYLTRANSFERASE"/>
    <property type="match status" value="1"/>
</dbReference>
<dbReference type="Proteomes" id="UP000033519">
    <property type="component" value="Unassembled WGS sequence"/>
</dbReference>
<accession>A0A0F5Q2Y4</accession>
<dbReference type="PATRIC" id="fig|728005.3.peg.2681"/>
<gene>
    <name evidence="4" type="ORF">SAMN04488059_11817</name>
    <name evidence="3" type="ORF">WH91_02665</name>
</gene>
<dbReference type="InterPro" id="IPR001447">
    <property type="entry name" value="Arylamine_N-AcTrfase"/>
</dbReference>
<keyword evidence="4" id="KW-0808">Transferase</keyword>
<dbReference type="AlphaFoldDB" id="A0A0F5Q2Y4"/>
<dbReference type="EMBL" id="LAPV01000023">
    <property type="protein sequence ID" value="KKC34439.1"/>
    <property type="molecule type" value="Genomic_DNA"/>
</dbReference>
<dbReference type="Proteomes" id="UP000182258">
    <property type="component" value="Unassembled WGS sequence"/>
</dbReference>
<dbReference type="SUPFAM" id="SSF54001">
    <property type="entry name" value="Cysteine proteinases"/>
    <property type="match status" value="1"/>
</dbReference>
<proteinExistence type="inferred from homology"/>
<dbReference type="InterPro" id="IPR038765">
    <property type="entry name" value="Papain-like_cys_pep_sf"/>
</dbReference>
<dbReference type="STRING" id="728005.SAMN04488059_11817"/>
<comment type="similarity">
    <text evidence="1 2">Belongs to the arylamine N-acetyltransferase family.</text>
</comment>
<sequence>MSQKVNLNAYFERIGFAGSIAPTLATLEAIHALHPAAIPFENIDPLMGRPVLLDQASLEQKLLHKGRGGYCFEHNTLLMNVLRDLDFTVRAHAARMLWGHPEGGAPIISHMVLLVDIAGGSYLCDVGSSRFMLTAPLRLRDGVEQQVGKELYRLSKTAEGWRLEVKVDDDWRGVFQFDLVEQSESDIAALNSAVEAEYFNRGQLHAARAEGDVRSRLSGNRLSIYRPGEEPERRYAGDVDALKAMLVEVFRITLPLALDLLDPALQRVIDTAPPAPDA</sequence>
<dbReference type="Gene3D" id="3.30.2140.10">
    <property type="entry name" value="Arylamine N-acetyltransferase"/>
    <property type="match status" value="1"/>
</dbReference>
<evidence type="ECO:0000256" key="1">
    <source>
        <dbReference type="ARBA" id="ARBA00006547"/>
    </source>
</evidence>